<evidence type="ECO:0000313" key="7">
    <source>
        <dbReference type="Proteomes" id="UP000219636"/>
    </source>
</evidence>
<evidence type="ECO:0000256" key="2">
    <source>
        <dbReference type="ARBA" id="ARBA00022692"/>
    </source>
</evidence>
<keyword evidence="2 5" id="KW-0812">Transmembrane</keyword>
<protein>
    <submittedName>
        <fullName evidence="6">Inhibitor of apoptosis-promoting Bax1</fullName>
    </submittedName>
</protein>
<feature type="transmembrane region" description="Helical" evidence="5">
    <location>
        <begin position="12"/>
        <end position="33"/>
    </location>
</feature>
<dbReference type="AlphaFoldDB" id="A0A285RN27"/>
<feature type="transmembrane region" description="Helical" evidence="5">
    <location>
        <begin position="62"/>
        <end position="83"/>
    </location>
</feature>
<dbReference type="OrthoDB" id="9793828at2"/>
<comment type="subcellular location">
    <subcellularLocation>
        <location evidence="1">Membrane</location>
        <topology evidence="1">Multi-pass membrane protein</topology>
    </subcellularLocation>
</comment>
<dbReference type="InterPro" id="IPR006214">
    <property type="entry name" value="Bax_inhibitor_1-related"/>
</dbReference>
<dbReference type="GO" id="GO:0016020">
    <property type="term" value="C:membrane"/>
    <property type="evidence" value="ECO:0007669"/>
    <property type="project" value="UniProtKB-SubCell"/>
</dbReference>
<feature type="transmembrane region" description="Helical" evidence="5">
    <location>
        <begin position="89"/>
        <end position="108"/>
    </location>
</feature>
<keyword evidence="7" id="KW-1185">Reference proteome</keyword>
<dbReference type="EMBL" id="OBMQ01000001">
    <property type="protein sequence ID" value="SOB93852.1"/>
    <property type="molecule type" value="Genomic_DNA"/>
</dbReference>
<accession>A0A285RN27</accession>
<dbReference type="Proteomes" id="UP000219636">
    <property type="component" value="Unassembled WGS sequence"/>
</dbReference>
<organism evidence="6 7">
    <name type="scientific">Ureibacillus xyleni</name>
    <dbReference type="NCBI Taxonomy" id="614648"/>
    <lineage>
        <taxon>Bacteria</taxon>
        <taxon>Bacillati</taxon>
        <taxon>Bacillota</taxon>
        <taxon>Bacilli</taxon>
        <taxon>Bacillales</taxon>
        <taxon>Caryophanaceae</taxon>
        <taxon>Ureibacillus</taxon>
    </lineage>
</organism>
<keyword evidence="3 5" id="KW-1133">Transmembrane helix</keyword>
<evidence type="ECO:0000256" key="5">
    <source>
        <dbReference type="SAM" id="Phobius"/>
    </source>
</evidence>
<keyword evidence="4 5" id="KW-0472">Membrane</keyword>
<name>A0A285RN27_9BACL</name>
<evidence type="ECO:0000256" key="1">
    <source>
        <dbReference type="ARBA" id="ARBA00004141"/>
    </source>
</evidence>
<proteinExistence type="predicted"/>
<evidence type="ECO:0000256" key="4">
    <source>
        <dbReference type="ARBA" id="ARBA00023136"/>
    </source>
</evidence>
<feature type="transmembrane region" description="Helical" evidence="5">
    <location>
        <begin position="146"/>
        <end position="167"/>
    </location>
</feature>
<dbReference type="Pfam" id="PF01027">
    <property type="entry name" value="Bax1-I"/>
    <property type="match status" value="1"/>
</dbReference>
<feature type="transmembrane region" description="Helical" evidence="5">
    <location>
        <begin position="39"/>
        <end position="55"/>
    </location>
</feature>
<evidence type="ECO:0000256" key="3">
    <source>
        <dbReference type="ARBA" id="ARBA00022989"/>
    </source>
</evidence>
<feature type="transmembrane region" description="Helical" evidence="5">
    <location>
        <begin position="120"/>
        <end position="140"/>
    </location>
</feature>
<reference evidence="7" key="1">
    <citation type="submission" date="2017-08" db="EMBL/GenBank/DDBJ databases">
        <authorList>
            <person name="Varghese N."/>
            <person name="Submissions S."/>
        </authorList>
    </citation>
    <scope>NUCLEOTIDE SEQUENCE [LARGE SCALE GENOMIC DNA]</scope>
    <source>
        <strain evidence="7">JC22</strain>
    </source>
</reference>
<feature type="transmembrane region" description="Helical" evidence="5">
    <location>
        <begin position="179"/>
        <end position="198"/>
    </location>
</feature>
<gene>
    <name evidence="6" type="ORF">SAMN05880501_101711</name>
</gene>
<sequence length="205" mass="23200">MGQLSRNRNYDLILKHFAVMWILTVIGALIAIILPMWTVVTLSIVCIGLLVLIYLTKLANVILYYVIPLFMGVFHFLLITLFIGWLGKALVLSVFIGTVIIFLLLAFLGLKLISEITDTAIYAIAVLIVFVVFAFIYIFIPISSTIILILAGLFVLLFAIYTVYDLNNIRKTFARDNEVIAIALGLYLNFLNVFFNLVEVTKKRR</sequence>
<evidence type="ECO:0000313" key="6">
    <source>
        <dbReference type="EMBL" id="SOB93852.1"/>
    </source>
</evidence>